<keyword evidence="1" id="KW-0175">Coiled coil</keyword>
<feature type="transmembrane region" description="Helical" evidence="2">
    <location>
        <begin position="12"/>
        <end position="32"/>
    </location>
</feature>
<dbReference type="OrthoDB" id="5428081at2759"/>
<evidence type="ECO:0000256" key="1">
    <source>
        <dbReference type="SAM" id="Coils"/>
    </source>
</evidence>
<dbReference type="AlphaFoldDB" id="A0A6A6EG14"/>
<evidence type="ECO:0000313" key="4">
    <source>
        <dbReference type="Proteomes" id="UP000800200"/>
    </source>
</evidence>
<keyword evidence="2" id="KW-0812">Transmembrane</keyword>
<accession>A0A6A6EG14</accession>
<reference evidence="3" key="1">
    <citation type="journal article" date="2020" name="Stud. Mycol.">
        <title>101 Dothideomycetes genomes: a test case for predicting lifestyles and emergence of pathogens.</title>
        <authorList>
            <person name="Haridas S."/>
            <person name="Albert R."/>
            <person name="Binder M."/>
            <person name="Bloem J."/>
            <person name="Labutti K."/>
            <person name="Salamov A."/>
            <person name="Andreopoulos B."/>
            <person name="Baker S."/>
            <person name="Barry K."/>
            <person name="Bills G."/>
            <person name="Bluhm B."/>
            <person name="Cannon C."/>
            <person name="Castanera R."/>
            <person name="Culley D."/>
            <person name="Daum C."/>
            <person name="Ezra D."/>
            <person name="Gonzalez J."/>
            <person name="Henrissat B."/>
            <person name="Kuo A."/>
            <person name="Liang C."/>
            <person name="Lipzen A."/>
            <person name="Lutzoni F."/>
            <person name="Magnuson J."/>
            <person name="Mondo S."/>
            <person name="Nolan M."/>
            <person name="Ohm R."/>
            <person name="Pangilinan J."/>
            <person name="Park H.-J."/>
            <person name="Ramirez L."/>
            <person name="Alfaro M."/>
            <person name="Sun H."/>
            <person name="Tritt A."/>
            <person name="Yoshinaga Y."/>
            <person name="Zwiers L.-H."/>
            <person name="Turgeon B."/>
            <person name="Goodwin S."/>
            <person name="Spatafora J."/>
            <person name="Crous P."/>
            <person name="Grigoriev I."/>
        </authorList>
    </citation>
    <scope>NUCLEOTIDE SEQUENCE</scope>
    <source>
        <strain evidence="3">CBS 207.26</strain>
    </source>
</reference>
<keyword evidence="4" id="KW-1185">Reference proteome</keyword>
<dbReference type="Proteomes" id="UP000800200">
    <property type="component" value="Unassembled WGS sequence"/>
</dbReference>
<name>A0A6A6EG14_9PEZI</name>
<keyword evidence="2" id="KW-1133">Transmembrane helix</keyword>
<evidence type="ECO:0000313" key="3">
    <source>
        <dbReference type="EMBL" id="KAF2190461.1"/>
    </source>
</evidence>
<evidence type="ECO:0000256" key="2">
    <source>
        <dbReference type="SAM" id="Phobius"/>
    </source>
</evidence>
<proteinExistence type="predicted"/>
<gene>
    <name evidence="3" type="ORF">K469DRAFT_559195</name>
</gene>
<dbReference type="EMBL" id="ML994618">
    <property type="protein sequence ID" value="KAF2190461.1"/>
    <property type="molecule type" value="Genomic_DNA"/>
</dbReference>
<feature type="coiled-coil region" evidence="1">
    <location>
        <begin position="54"/>
        <end position="88"/>
    </location>
</feature>
<sequence>MATSQAQAVRRWIWTGAITAITVTGAIYGAGLKSSQELKQEKKRLLEATPEQRIAQLEVARSELVTKKKELERKIAQVAARRAANEQATKETK</sequence>
<keyword evidence="2" id="KW-0472">Membrane</keyword>
<organism evidence="3 4">
    <name type="scientific">Zopfia rhizophila CBS 207.26</name>
    <dbReference type="NCBI Taxonomy" id="1314779"/>
    <lineage>
        <taxon>Eukaryota</taxon>
        <taxon>Fungi</taxon>
        <taxon>Dikarya</taxon>
        <taxon>Ascomycota</taxon>
        <taxon>Pezizomycotina</taxon>
        <taxon>Dothideomycetes</taxon>
        <taxon>Dothideomycetes incertae sedis</taxon>
        <taxon>Zopfiaceae</taxon>
        <taxon>Zopfia</taxon>
    </lineage>
</organism>
<protein>
    <submittedName>
        <fullName evidence="3">Uncharacterized protein</fullName>
    </submittedName>
</protein>